<dbReference type="EMBL" id="FUFA01000004">
    <property type="protein sequence ID" value="SPM34882.1"/>
    <property type="molecule type" value="Genomic_DNA"/>
</dbReference>
<evidence type="ECO:0000256" key="6">
    <source>
        <dbReference type="ARBA" id="ARBA00023014"/>
    </source>
</evidence>
<evidence type="ECO:0000256" key="4">
    <source>
        <dbReference type="ARBA" id="ARBA00022982"/>
    </source>
</evidence>
<gene>
    <name evidence="8" type="ORF">MRAB57_2703</name>
</gene>
<evidence type="ECO:0000313" key="8">
    <source>
        <dbReference type="EMBL" id="SPM34882.1"/>
    </source>
</evidence>
<evidence type="ECO:0000313" key="9">
    <source>
        <dbReference type="Proteomes" id="UP000240988"/>
    </source>
</evidence>
<protein>
    <submittedName>
        <fullName evidence="8">Ferredoxin</fullName>
    </submittedName>
</protein>
<organism evidence="8 9">
    <name type="scientific">Mycobacterium rhizamassiliense</name>
    <dbReference type="NCBI Taxonomy" id="1841860"/>
    <lineage>
        <taxon>Bacteria</taxon>
        <taxon>Bacillati</taxon>
        <taxon>Actinomycetota</taxon>
        <taxon>Actinomycetes</taxon>
        <taxon>Mycobacteriales</taxon>
        <taxon>Mycobacteriaceae</taxon>
        <taxon>Mycobacterium</taxon>
    </lineage>
</organism>
<dbReference type="PANTHER" id="PTHR36923">
    <property type="entry name" value="FERREDOXIN"/>
    <property type="match status" value="1"/>
</dbReference>
<keyword evidence="6" id="KW-0411">Iron-sulfur</keyword>
<accession>A0A2U3NTR4</accession>
<dbReference type="AlphaFoldDB" id="A0A2U3NTR4"/>
<dbReference type="GO" id="GO:0046872">
    <property type="term" value="F:metal ion binding"/>
    <property type="evidence" value="ECO:0007669"/>
    <property type="project" value="UniProtKB-KW"/>
</dbReference>
<dbReference type="STRING" id="1841860.GCA_900157375_02706"/>
<keyword evidence="7" id="KW-0003">3Fe-4S</keyword>
<dbReference type="Pfam" id="PF13459">
    <property type="entry name" value="Fer4_15"/>
    <property type="match status" value="1"/>
</dbReference>
<dbReference type="Gene3D" id="3.30.70.20">
    <property type="match status" value="1"/>
</dbReference>
<keyword evidence="5" id="KW-0408">Iron</keyword>
<sequence>MADNEQTLTITVDRSKCCGYTLCAAEAADVYSIDDEGYAVAPASVPAELEDQARRGAVACPDSAIILSRKNATGEDTDGA</sequence>
<evidence type="ECO:0000256" key="3">
    <source>
        <dbReference type="ARBA" id="ARBA00022723"/>
    </source>
</evidence>
<keyword evidence="3" id="KW-0479">Metal-binding</keyword>
<evidence type="ECO:0000256" key="7">
    <source>
        <dbReference type="ARBA" id="ARBA00023291"/>
    </source>
</evidence>
<evidence type="ECO:0000256" key="5">
    <source>
        <dbReference type="ARBA" id="ARBA00023004"/>
    </source>
</evidence>
<keyword evidence="4" id="KW-0249">Electron transport</keyword>
<dbReference type="Proteomes" id="UP000240988">
    <property type="component" value="Unassembled WGS sequence"/>
</dbReference>
<comment type="cofactor">
    <cofactor evidence="1">
        <name>[3Fe-4S] cluster</name>
        <dbReference type="ChEBI" id="CHEBI:21137"/>
    </cofactor>
</comment>
<name>A0A2U3NTR4_9MYCO</name>
<dbReference type="InterPro" id="IPR051269">
    <property type="entry name" value="Fe-S_cluster_ET"/>
</dbReference>
<dbReference type="OrthoDB" id="3215519at2"/>
<dbReference type="SUPFAM" id="SSF54862">
    <property type="entry name" value="4Fe-4S ferredoxins"/>
    <property type="match status" value="1"/>
</dbReference>
<keyword evidence="9" id="KW-1185">Reference proteome</keyword>
<dbReference type="PANTHER" id="PTHR36923:SF3">
    <property type="entry name" value="FERREDOXIN"/>
    <property type="match status" value="1"/>
</dbReference>
<proteinExistence type="predicted"/>
<keyword evidence="2" id="KW-0813">Transport</keyword>
<dbReference type="GO" id="GO:0051538">
    <property type="term" value="F:3 iron, 4 sulfur cluster binding"/>
    <property type="evidence" value="ECO:0007669"/>
    <property type="project" value="UniProtKB-KW"/>
</dbReference>
<evidence type="ECO:0000256" key="2">
    <source>
        <dbReference type="ARBA" id="ARBA00022448"/>
    </source>
</evidence>
<evidence type="ECO:0000256" key="1">
    <source>
        <dbReference type="ARBA" id="ARBA00001927"/>
    </source>
</evidence>
<reference evidence="8 9" key="1">
    <citation type="submission" date="2017-01" db="EMBL/GenBank/DDBJ databases">
        <authorList>
            <consortium name="Urmite Genomes"/>
        </authorList>
    </citation>
    <scope>NUCLEOTIDE SEQUENCE [LARGE SCALE GENOMIC DNA]</scope>
    <source>
        <strain evidence="8 9">AB57</strain>
    </source>
</reference>
<dbReference type="RefSeq" id="WP_077079466.1">
    <property type="nucleotide sequence ID" value="NZ_LT721901.1"/>
</dbReference>